<dbReference type="InterPro" id="IPR044203">
    <property type="entry name" value="GlbO/GLB3-like"/>
</dbReference>
<dbReference type="GO" id="GO:0019825">
    <property type="term" value="F:oxygen binding"/>
    <property type="evidence" value="ECO:0007669"/>
    <property type="project" value="InterPro"/>
</dbReference>
<comment type="similarity">
    <text evidence="5">Belongs to the truncated hemoglobin family. Group II subfamily.</text>
</comment>
<keyword evidence="1" id="KW-0813">Transport</keyword>
<evidence type="ECO:0008006" key="8">
    <source>
        <dbReference type="Google" id="ProtNLM"/>
    </source>
</evidence>
<dbReference type="PANTHER" id="PTHR47366">
    <property type="entry name" value="TWO-ON-TWO HEMOGLOBIN-3"/>
    <property type="match status" value="1"/>
</dbReference>
<name>A9D041_9GAMM</name>
<dbReference type="GO" id="GO:0020037">
    <property type="term" value="F:heme binding"/>
    <property type="evidence" value="ECO:0007669"/>
    <property type="project" value="InterPro"/>
</dbReference>
<dbReference type="Gene3D" id="1.10.490.10">
    <property type="entry name" value="Globins"/>
    <property type="match status" value="1"/>
</dbReference>
<evidence type="ECO:0000313" key="6">
    <source>
        <dbReference type="EMBL" id="EDQ02062.1"/>
    </source>
</evidence>
<dbReference type="GO" id="GO:0046872">
    <property type="term" value="F:metal ion binding"/>
    <property type="evidence" value="ECO:0007669"/>
    <property type="project" value="UniProtKB-KW"/>
</dbReference>
<evidence type="ECO:0000313" key="7">
    <source>
        <dbReference type="Proteomes" id="UP000005839"/>
    </source>
</evidence>
<dbReference type="EMBL" id="ABIC01000005">
    <property type="protein sequence ID" value="EDQ02062.1"/>
    <property type="molecule type" value="Genomic_DNA"/>
</dbReference>
<keyword evidence="7" id="KW-1185">Reference proteome</keyword>
<keyword evidence="3" id="KW-0479">Metal-binding</keyword>
<sequence>MELTLQQISAEVMNSRSCEYGVGDNSYQMAGGLAGLTRLVDQFYQNMDEFSSSKKIRDMHPSDLTDLRQKLAYFLSGWLGGPKLYSEHYGSIDIPAAHKHLSVGHRESEAWLYCMQQAIENQPYQADFKVYLMQQLRVPAERIRQGSGS</sequence>
<evidence type="ECO:0000256" key="2">
    <source>
        <dbReference type="ARBA" id="ARBA00022617"/>
    </source>
</evidence>
<dbReference type="AlphaFoldDB" id="A9D041"/>
<keyword evidence="4" id="KW-0408">Iron</keyword>
<evidence type="ECO:0000256" key="1">
    <source>
        <dbReference type="ARBA" id="ARBA00022448"/>
    </source>
</evidence>
<dbReference type="STRING" id="314608.KT99_19719"/>
<gene>
    <name evidence="6" type="ORF">KT99_19719</name>
</gene>
<accession>A9D041</accession>
<organism evidence="6 7">
    <name type="scientific">Shewanella benthica KT99</name>
    <dbReference type="NCBI Taxonomy" id="314608"/>
    <lineage>
        <taxon>Bacteria</taxon>
        <taxon>Pseudomonadati</taxon>
        <taxon>Pseudomonadota</taxon>
        <taxon>Gammaproteobacteria</taxon>
        <taxon>Alteromonadales</taxon>
        <taxon>Shewanellaceae</taxon>
        <taxon>Shewanella</taxon>
    </lineage>
</organism>
<dbReference type="SUPFAM" id="SSF46458">
    <property type="entry name" value="Globin-like"/>
    <property type="match status" value="1"/>
</dbReference>
<comment type="caution">
    <text evidence="6">The sequence shown here is derived from an EMBL/GenBank/DDBJ whole genome shotgun (WGS) entry which is preliminary data.</text>
</comment>
<dbReference type="InterPro" id="IPR012292">
    <property type="entry name" value="Globin/Proto"/>
</dbReference>
<dbReference type="Proteomes" id="UP000005839">
    <property type="component" value="Unassembled WGS sequence"/>
</dbReference>
<evidence type="ECO:0000256" key="4">
    <source>
        <dbReference type="ARBA" id="ARBA00023004"/>
    </source>
</evidence>
<reference evidence="6 7" key="1">
    <citation type="submission" date="2007-10" db="EMBL/GenBank/DDBJ databases">
        <authorList>
            <person name="Yayanos A."/>
            <person name="Ferriera S."/>
            <person name="Johnson J."/>
            <person name="Kravitz S."/>
            <person name="Halpern A."/>
            <person name="Remington K."/>
            <person name="Beeson K."/>
            <person name="Tran B."/>
            <person name="Rogers Y.-H."/>
            <person name="Friedman R."/>
            <person name="Venter J.C."/>
        </authorList>
    </citation>
    <scope>NUCLEOTIDE SEQUENCE [LARGE SCALE GENOMIC DNA]</scope>
    <source>
        <strain evidence="6 7">KT99</strain>
    </source>
</reference>
<dbReference type="InterPro" id="IPR009050">
    <property type="entry name" value="Globin-like_sf"/>
</dbReference>
<proteinExistence type="inferred from homology"/>
<protein>
    <recommendedName>
        <fullName evidence="8">Globin</fullName>
    </recommendedName>
</protein>
<dbReference type="GO" id="GO:0005344">
    <property type="term" value="F:oxygen carrier activity"/>
    <property type="evidence" value="ECO:0007669"/>
    <property type="project" value="InterPro"/>
</dbReference>
<keyword evidence="2" id="KW-0349">Heme</keyword>
<evidence type="ECO:0000256" key="5">
    <source>
        <dbReference type="ARBA" id="ARBA00034496"/>
    </source>
</evidence>
<dbReference type="InterPro" id="IPR001486">
    <property type="entry name" value="Hemoglobin_trunc"/>
</dbReference>
<dbReference type="PANTHER" id="PTHR47366:SF1">
    <property type="entry name" value="TWO-ON-TWO HEMOGLOBIN-3"/>
    <property type="match status" value="1"/>
</dbReference>
<evidence type="ECO:0000256" key="3">
    <source>
        <dbReference type="ARBA" id="ARBA00022723"/>
    </source>
</evidence>
<dbReference type="CDD" id="cd14773">
    <property type="entry name" value="TrHb2_PhHbO-like_O"/>
    <property type="match status" value="1"/>
</dbReference>
<dbReference type="Pfam" id="PF01152">
    <property type="entry name" value="Bac_globin"/>
    <property type="match status" value="1"/>
</dbReference>